<protein>
    <submittedName>
        <fullName evidence="2">Uncharacterized protein</fullName>
    </submittedName>
</protein>
<evidence type="ECO:0000313" key="3">
    <source>
        <dbReference type="Proteomes" id="UP000799444"/>
    </source>
</evidence>
<name>A0A9P4R2F7_9PLEO</name>
<dbReference type="AlphaFoldDB" id="A0A9P4R2F7"/>
<keyword evidence="3" id="KW-1185">Reference proteome</keyword>
<reference evidence="2" key="1">
    <citation type="journal article" date="2020" name="Stud. Mycol.">
        <title>101 Dothideomycetes genomes: a test case for predicting lifestyles and emergence of pathogens.</title>
        <authorList>
            <person name="Haridas S."/>
            <person name="Albert R."/>
            <person name="Binder M."/>
            <person name="Bloem J."/>
            <person name="Labutti K."/>
            <person name="Salamov A."/>
            <person name="Andreopoulos B."/>
            <person name="Baker S."/>
            <person name="Barry K."/>
            <person name="Bills G."/>
            <person name="Bluhm B."/>
            <person name="Cannon C."/>
            <person name="Castanera R."/>
            <person name="Culley D."/>
            <person name="Daum C."/>
            <person name="Ezra D."/>
            <person name="Gonzalez J."/>
            <person name="Henrissat B."/>
            <person name="Kuo A."/>
            <person name="Liang C."/>
            <person name="Lipzen A."/>
            <person name="Lutzoni F."/>
            <person name="Magnuson J."/>
            <person name="Mondo S."/>
            <person name="Nolan M."/>
            <person name="Ohm R."/>
            <person name="Pangilinan J."/>
            <person name="Park H.-J."/>
            <person name="Ramirez L."/>
            <person name="Alfaro M."/>
            <person name="Sun H."/>
            <person name="Tritt A."/>
            <person name="Yoshinaga Y."/>
            <person name="Zwiers L.-H."/>
            <person name="Turgeon B."/>
            <person name="Goodwin S."/>
            <person name="Spatafora J."/>
            <person name="Crous P."/>
            <person name="Grigoriev I."/>
        </authorList>
    </citation>
    <scope>NUCLEOTIDE SEQUENCE</scope>
    <source>
        <strain evidence="2">CBS 125425</strain>
    </source>
</reference>
<feature type="region of interest" description="Disordered" evidence="1">
    <location>
        <begin position="107"/>
        <end position="178"/>
    </location>
</feature>
<feature type="compositionally biased region" description="Acidic residues" evidence="1">
    <location>
        <begin position="108"/>
        <end position="133"/>
    </location>
</feature>
<accession>A0A9P4R2F7</accession>
<dbReference type="EMBL" id="ML996138">
    <property type="protein sequence ID" value="KAF2735261.1"/>
    <property type="molecule type" value="Genomic_DNA"/>
</dbReference>
<feature type="compositionally biased region" description="Polar residues" evidence="1">
    <location>
        <begin position="146"/>
        <end position="155"/>
    </location>
</feature>
<proteinExistence type="predicted"/>
<organism evidence="2 3">
    <name type="scientific">Polyplosphaeria fusca</name>
    <dbReference type="NCBI Taxonomy" id="682080"/>
    <lineage>
        <taxon>Eukaryota</taxon>
        <taxon>Fungi</taxon>
        <taxon>Dikarya</taxon>
        <taxon>Ascomycota</taxon>
        <taxon>Pezizomycotina</taxon>
        <taxon>Dothideomycetes</taxon>
        <taxon>Pleosporomycetidae</taxon>
        <taxon>Pleosporales</taxon>
        <taxon>Tetraplosphaeriaceae</taxon>
        <taxon>Polyplosphaeria</taxon>
    </lineage>
</organism>
<gene>
    <name evidence="2" type="ORF">EJ04DRAFT_563600</name>
</gene>
<evidence type="ECO:0000256" key="1">
    <source>
        <dbReference type="SAM" id="MobiDB-lite"/>
    </source>
</evidence>
<dbReference type="OrthoDB" id="10656850at2759"/>
<feature type="compositionally biased region" description="Low complexity" evidence="1">
    <location>
        <begin position="134"/>
        <end position="145"/>
    </location>
</feature>
<evidence type="ECO:0000313" key="2">
    <source>
        <dbReference type="EMBL" id="KAF2735261.1"/>
    </source>
</evidence>
<comment type="caution">
    <text evidence="2">The sequence shown here is derived from an EMBL/GenBank/DDBJ whole genome shotgun (WGS) entry which is preliminary data.</text>
</comment>
<sequence>MSSTEQEQDELRQYPMAFDLYPEYKDWVANGGLREFIEKHGLEEDFREKLSTPIEVTIAYLNAVGAIPGLRDHIDANFRNGRPERTPEQRAEEATRQMRRAMWLMGEISDEDEEFDDDSTTAEEDATAEEDTAANENTAAKTPTELPTTAKSSPIQRRVQKRAARLTESSPMKRTRRE</sequence>
<dbReference type="Proteomes" id="UP000799444">
    <property type="component" value="Unassembled WGS sequence"/>
</dbReference>